<accession>A0A3A9K7X8</accession>
<comment type="caution">
    <text evidence="3">The sequence shown here is derived from an EMBL/GenBank/DDBJ whole genome shotgun (WGS) entry which is preliminary data.</text>
</comment>
<protein>
    <recommendedName>
        <fullName evidence="2">Helix-hairpin-helix DNA-binding motif class 1 domain-containing protein</fullName>
    </recommendedName>
</protein>
<sequence>MKRIGGEGMFKRMFVILVTGFLVWKVILPFLKNQLQLEVAVEQDELDETRPLINDKIEPNSEEAVFLKKSAPSDLRVSEESFLEEVASVSINQANLEELLKLPGVGADLGSKILDYRKLNGDFQDKKELLAVPGIGEKKLLVMEDSFHI</sequence>
<dbReference type="Gene3D" id="1.10.150.280">
    <property type="entry name" value="AF1531-like domain"/>
    <property type="match status" value="1"/>
</dbReference>
<gene>
    <name evidence="3" type="ORF">CR203_07515</name>
</gene>
<reference evidence="3 4" key="1">
    <citation type="submission" date="2017-10" db="EMBL/GenBank/DDBJ databases">
        <title>Bacillus sp. nov., a halophilic bacterium isolated from a Keqin Lake.</title>
        <authorList>
            <person name="Wang H."/>
        </authorList>
    </citation>
    <scope>NUCLEOTIDE SEQUENCE [LARGE SCALE GENOMIC DNA]</scope>
    <source>
        <strain evidence="3 4">KCTC 13187</strain>
    </source>
</reference>
<keyword evidence="1" id="KW-0812">Transmembrane</keyword>
<dbReference type="EMBL" id="PDOE01000002">
    <property type="protein sequence ID" value="RKL68319.1"/>
    <property type="molecule type" value="Genomic_DNA"/>
</dbReference>
<feature type="domain" description="Helix-hairpin-helix DNA-binding motif class 1" evidence="2">
    <location>
        <begin position="127"/>
        <end position="146"/>
    </location>
</feature>
<evidence type="ECO:0000259" key="2">
    <source>
        <dbReference type="SMART" id="SM00278"/>
    </source>
</evidence>
<proteinExistence type="predicted"/>
<dbReference type="SMART" id="SM00278">
    <property type="entry name" value="HhH1"/>
    <property type="match status" value="2"/>
</dbReference>
<dbReference type="PANTHER" id="PTHR21180">
    <property type="entry name" value="ENDONUCLEASE/EXONUCLEASE/PHOSPHATASE FAMILY DOMAIN-CONTAINING PROTEIN 1"/>
    <property type="match status" value="1"/>
</dbReference>
<dbReference type="PANTHER" id="PTHR21180:SF32">
    <property type="entry name" value="ENDONUCLEASE_EXONUCLEASE_PHOSPHATASE FAMILY DOMAIN-CONTAINING PROTEIN 1"/>
    <property type="match status" value="1"/>
</dbReference>
<dbReference type="InterPro" id="IPR051675">
    <property type="entry name" value="Endo/Exo/Phosphatase_dom_1"/>
</dbReference>
<feature type="domain" description="Helix-hairpin-helix DNA-binding motif class 1" evidence="2">
    <location>
        <begin position="97"/>
        <end position="116"/>
    </location>
</feature>
<name>A0A3A9K7X8_9BACI</name>
<keyword evidence="1" id="KW-1133">Transmembrane helix</keyword>
<dbReference type="AlphaFoldDB" id="A0A3A9K7X8"/>
<evidence type="ECO:0000313" key="4">
    <source>
        <dbReference type="Proteomes" id="UP000281498"/>
    </source>
</evidence>
<dbReference type="SUPFAM" id="SSF47781">
    <property type="entry name" value="RuvA domain 2-like"/>
    <property type="match status" value="1"/>
</dbReference>
<evidence type="ECO:0000313" key="3">
    <source>
        <dbReference type="EMBL" id="RKL68319.1"/>
    </source>
</evidence>
<dbReference type="GO" id="GO:0003677">
    <property type="term" value="F:DNA binding"/>
    <property type="evidence" value="ECO:0007669"/>
    <property type="project" value="InterPro"/>
</dbReference>
<organism evidence="3 4">
    <name type="scientific">Salipaludibacillus neizhouensis</name>
    <dbReference type="NCBI Taxonomy" id="885475"/>
    <lineage>
        <taxon>Bacteria</taxon>
        <taxon>Bacillati</taxon>
        <taxon>Bacillota</taxon>
        <taxon>Bacilli</taxon>
        <taxon>Bacillales</taxon>
        <taxon>Bacillaceae</taxon>
    </lineage>
</organism>
<evidence type="ECO:0000256" key="1">
    <source>
        <dbReference type="SAM" id="Phobius"/>
    </source>
</evidence>
<dbReference type="OrthoDB" id="9790239at2"/>
<dbReference type="InterPro" id="IPR010994">
    <property type="entry name" value="RuvA_2-like"/>
</dbReference>
<dbReference type="Pfam" id="PF12836">
    <property type="entry name" value="HHH_3"/>
    <property type="match status" value="1"/>
</dbReference>
<dbReference type="GO" id="GO:0006281">
    <property type="term" value="P:DNA repair"/>
    <property type="evidence" value="ECO:0007669"/>
    <property type="project" value="InterPro"/>
</dbReference>
<dbReference type="InterPro" id="IPR003583">
    <property type="entry name" value="Hlx-hairpin-Hlx_DNA-bd_motif"/>
</dbReference>
<keyword evidence="1" id="KW-0472">Membrane</keyword>
<keyword evidence="4" id="KW-1185">Reference proteome</keyword>
<feature type="transmembrane region" description="Helical" evidence="1">
    <location>
        <begin position="12"/>
        <end position="31"/>
    </location>
</feature>
<dbReference type="Proteomes" id="UP000281498">
    <property type="component" value="Unassembled WGS sequence"/>
</dbReference>